<dbReference type="Proteomes" id="UP000006514">
    <property type="component" value="Unassembled WGS sequence"/>
</dbReference>
<gene>
    <name evidence="1" type="ORF">AURDEDRAFT_131231</name>
</gene>
<dbReference type="KEGG" id="adl:AURDEDRAFT_131231"/>
<evidence type="ECO:0000313" key="1">
    <source>
        <dbReference type="EMBL" id="EJD34321.1"/>
    </source>
</evidence>
<sequence length="165" mass="18731">MCMFFENLKSNALDVPKSGAELPPGSMATLCASCPQPGINMDPNWKSRPDYLKYLDAKISMRDGNFPIGQKDKRLDPDDMPLTLKAMYFLHQGEMRELMKDKFVNVDFAVVSSHHAYLDIPMFIEVHDIVCKWWTNFRQCIAESKLINSEFTGVAALTRASHQPA</sequence>
<accession>J0LCS1</accession>
<organism evidence="1 2">
    <name type="scientific">Auricularia subglabra (strain TFB-10046 / SS5)</name>
    <name type="common">White-rot fungus</name>
    <name type="synonym">Auricularia delicata (strain TFB10046)</name>
    <dbReference type="NCBI Taxonomy" id="717982"/>
    <lineage>
        <taxon>Eukaryota</taxon>
        <taxon>Fungi</taxon>
        <taxon>Dikarya</taxon>
        <taxon>Basidiomycota</taxon>
        <taxon>Agaricomycotina</taxon>
        <taxon>Agaricomycetes</taxon>
        <taxon>Auriculariales</taxon>
        <taxon>Auriculariaceae</taxon>
        <taxon>Auricularia</taxon>
    </lineage>
</organism>
<reference evidence="2" key="1">
    <citation type="journal article" date="2012" name="Science">
        <title>The Paleozoic origin of enzymatic lignin decomposition reconstructed from 31 fungal genomes.</title>
        <authorList>
            <person name="Floudas D."/>
            <person name="Binder M."/>
            <person name="Riley R."/>
            <person name="Barry K."/>
            <person name="Blanchette R.A."/>
            <person name="Henrissat B."/>
            <person name="Martinez A.T."/>
            <person name="Otillar R."/>
            <person name="Spatafora J.W."/>
            <person name="Yadav J.S."/>
            <person name="Aerts A."/>
            <person name="Benoit I."/>
            <person name="Boyd A."/>
            <person name="Carlson A."/>
            <person name="Copeland A."/>
            <person name="Coutinho P.M."/>
            <person name="de Vries R.P."/>
            <person name="Ferreira P."/>
            <person name="Findley K."/>
            <person name="Foster B."/>
            <person name="Gaskell J."/>
            <person name="Glotzer D."/>
            <person name="Gorecki P."/>
            <person name="Heitman J."/>
            <person name="Hesse C."/>
            <person name="Hori C."/>
            <person name="Igarashi K."/>
            <person name="Jurgens J.A."/>
            <person name="Kallen N."/>
            <person name="Kersten P."/>
            <person name="Kohler A."/>
            <person name="Kuees U."/>
            <person name="Kumar T.K.A."/>
            <person name="Kuo A."/>
            <person name="LaButti K."/>
            <person name="Larrondo L.F."/>
            <person name="Lindquist E."/>
            <person name="Ling A."/>
            <person name="Lombard V."/>
            <person name="Lucas S."/>
            <person name="Lundell T."/>
            <person name="Martin R."/>
            <person name="McLaughlin D.J."/>
            <person name="Morgenstern I."/>
            <person name="Morin E."/>
            <person name="Murat C."/>
            <person name="Nagy L.G."/>
            <person name="Nolan M."/>
            <person name="Ohm R.A."/>
            <person name="Patyshakuliyeva A."/>
            <person name="Rokas A."/>
            <person name="Ruiz-Duenas F.J."/>
            <person name="Sabat G."/>
            <person name="Salamov A."/>
            <person name="Samejima M."/>
            <person name="Schmutz J."/>
            <person name="Slot J.C."/>
            <person name="St John F."/>
            <person name="Stenlid J."/>
            <person name="Sun H."/>
            <person name="Sun S."/>
            <person name="Syed K."/>
            <person name="Tsang A."/>
            <person name="Wiebenga A."/>
            <person name="Young D."/>
            <person name="Pisabarro A."/>
            <person name="Eastwood D.C."/>
            <person name="Martin F."/>
            <person name="Cullen D."/>
            <person name="Grigoriev I.V."/>
            <person name="Hibbett D.S."/>
        </authorList>
    </citation>
    <scope>NUCLEOTIDE SEQUENCE [LARGE SCALE GENOMIC DNA]</scope>
    <source>
        <strain evidence="2">TFB10046</strain>
    </source>
</reference>
<keyword evidence="2" id="KW-1185">Reference proteome</keyword>
<name>J0LCS1_AURST</name>
<proteinExistence type="predicted"/>
<evidence type="ECO:0008006" key="3">
    <source>
        <dbReference type="Google" id="ProtNLM"/>
    </source>
</evidence>
<dbReference type="InParanoid" id="J0LCS1"/>
<protein>
    <recommendedName>
        <fullName evidence="3">CxC2-like cysteine cluster KDZ transposase-associated domain-containing protein</fullName>
    </recommendedName>
</protein>
<dbReference type="OrthoDB" id="3149508at2759"/>
<evidence type="ECO:0000313" key="2">
    <source>
        <dbReference type="Proteomes" id="UP000006514"/>
    </source>
</evidence>
<dbReference type="EMBL" id="JH687963">
    <property type="protein sequence ID" value="EJD34321.1"/>
    <property type="molecule type" value="Genomic_DNA"/>
</dbReference>
<dbReference type="AlphaFoldDB" id="J0LCS1"/>